<evidence type="ECO:0000256" key="1">
    <source>
        <dbReference type="SAM" id="Phobius"/>
    </source>
</evidence>
<feature type="transmembrane region" description="Helical" evidence="1">
    <location>
        <begin position="236"/>
        <end position="257"/>
    </location>
</feature>
<evidence type="ECO:0008006" key="4">
    <source>
        <dbReference type="Google" id="ProtNLM"/>
    </source>
</evidence>
<keyword evidence="1" id="KW-0812">Transmembrane</keyword>
<feature type="transmembrane region" description="Helical" evidence="1">
    <location>
        <begin position="195"/>
        <end position="216"/>
    </location>
</feature>
<gene>
    <name evidence="2" type="ORF">HMPREF9698_01168</name>
</gene>
<feature type="transmembrane region" description="Helical" evidence="1">
    <location>
        <begin position="12"/>
        <end position="34"/>
    </location>
</feature>
<accession>K9EB54</accession>
<comment type="caution">
    <text evidence="2">The sequence shown here is derived from an EMBL/GenBank/DDBJ whole genome shotgun (WGS) entry which is preliminary data.</text>
</comment>
<feature type="transmembrane region" description="Helical" evidence="1">
    <location>
        <begin position="163"/>
        <end position="188"/>
    </location>
</feature>
<dbReference type="HOGENOM" id="CLU_094163_0_0_9"/>
<dbReference type="Proteomes" id="UP000009875">
    <property type="component" value="Unassembled WGS sequence"/>
</dbReference>
<dbReference type="RefSeq" id="WP_003778680.1">
    <property type="nucleotide sequence ID" value="NZ_JH992961.1"/>
</dbReference>
<keyword evidence="1" id="KW-1133">Transmembrane helix</keyword>
<reference evidence="2 3" key="1">
    <citation type="submission" date="2012-09" db="EMBL/GenBank/DDBJ databases">
        <title>The Genome Sequence of Alloiococcus otitis ATCC 51267.</title>
        <authorList>
            <consortium name="The Broad Institute Genome Sequencing Platform"/>
            <person name="Earl A."/>
            <person name="Ward D."/>
            <person name="Feldgarden M."/>
            <person name="Gevers D."/>
            <person name="Huys G."/>
            <person name="Walker B."/>
            <person name="Young S.K."/>
            <person name="Zeng Q."/>
            <person name="Gargeya S."/>
            <person name="Fitzgerald M."/>
            <person name="Haas B."/>
            <person name="Abouelleil A."/>
            <person name="Alvarado L."/>
            <person name="Arachchi H.M."/>
            <person name="Berlin A.M."/>
            <person name="Chapman S.B."/>
            <person name="Goldberg J."/>
            <person name="Griggs A."/>
            <person name="Gujja S."/>
            <person name="Hansen M."/>
            <person name="Howarth C."/>
            <person name="Imamovic A."/>
            <person name="Larimer J."/>
            <person name="McCowen C."/>
            <person name="Montmayeur A."/>
            <person name="Murphy C."/>
            <person name="Neiman D."/>
            <person name="Pearson M."/>
            <person name="Priest M."/>
            <person name="Roberts A."/>
            <person name="Saif S."/>
            <person name="Shea T."/>
            <person name="Sisk P."/>
            <person name="Sykes S."/>
            <person name="Wortman J."/>
            <person name="Nusbaum C."/>
            <person name="Birren B."/>
        </authorList>
    </citation>
    <scope>NUCLEOTIDE SEQUENCE [LARGE SCALE GENOMIC DNA]</scope>
    <source>
        <strain evidence="2 3">ATCC 51267</strain>
    </source>
</reference>
<evidence type="ECO:0000313" key="3">
    <source>
        <dbReference type="Proteomes" id="UP000009875"/>
    </source>
</evidence>
<dbReference type="OrthoDB" id="2573593at2"/>
<dbReference type="STRING" id="883081.HMPREF9698_01168"/>
<keyword evidence="1" id="KW-0472">Membrane</keyword>
<evidence type="ECO:0000313" key="2">
    <source>
        <dbReference type="EMBL" id="EKU93091.1"/>
    </source>
</evidence>
<organism evidence="2 3">
    <name type="scientific">Alloiococcus otitis ATCC 51267</name>
    <dbReference type="NCBI Taxonomy" id="883081"/>
    <lineage>
        <taxon>Bacteria</taxon>
        <taxon>Bacillati</taxon>
        <taxon>Bacillota</taxon>
        <taxon>Bacilli</taxon>
        <taxon>Lactobacillales</taxon>
        <taxon>Carnobacteriaceae</taxon>
        <taxon>Alloiococcus</taxon>
    </lineage>
</organism>
<dbReference type="EMBL" id="AGXA01000025">
    <property type="protein sequence ID" value="EKU93091.1"/>
    <property type="molecule type" value="Genomic_DNA"/>
</dbReference>
<feature type="transmembrane region" description="Helical" evidence="1">
    <location>
        <begin position="98"/>
        <end position="123"/>
    </location>
</feature>
<name>K9EB54_9LACT</name>
<proteinExistence type="predicted"/>
<dbReference type="AlphaFoldDB" id="K9EB54"/>
<dbReference type="eggNOG" id="ENOG502Z865">
    <property type="taxonomic scope" value="Bacteria"/>
</dbReference>
<keyword evidence="3" id="KW-1185">Reference proteome</keyword>
<sequence length="267" mass="30767">MKKIIKEDLNQAIFTRLGLMVLALVLIPILYNLIRINDFNLVSPLQYFEFNISLFLPFLFPLFAILIFAQPFSHEFSNHYLLYTRTRIDLKDYINGKLISNASLVFLGFFLVVIALFVFSVYIEPQLGLINYRPELVVDSVEELATFDQELFTFSQLIASSPWLFAFVYAGWVALNAVAYSSWAILCLLLIPNIFIALSIPFLFYHIASFIIALVGFPEFLFDASIFPFNVVQQNIMTILLPFSVIIILNILTYLLFLKRDREGKLV</sequence>
<protein>
    <recommendedName>
        <fullName evidence="4">MutG family lantibiotic protection ABC transporter permease subunit</fullName>
    </recommendedName>
</protein>
<feature type="transmembrane region" description="Helical" evidence="1">
    <location>
        <begin position="54"/>
        <end position="77"/>
    </location>
</feature>